<dbReference type="Proteomes" id="UP000054350">
    <property type="component" value="Unassembled WGS sequence"/>
</dbReference>
<feature type="region of interest" description="Disordered" evidence="1">
    <location>
        <begin position="54"/>
        <end position="97"/>
    </location>
</feature>
<dbReference type="AlphaFoldDB" id="A0A0L0S922"/>
<evidence type="ECO:0000313" key="2">
    <source>
        <dbReference type="EMBL" id="KNE58931.1"/>
    </source>
</evidence>
<protein>
    <submittedName>
        <fullName evidence="2">Uncharacterized protein</fullName>
    </submittedName>
</protein>
<reference evidence="3" key="2">
    <citation type="submission" date="2009-11" db="EMBL/GenBank/DDBJ databases">
        <title>The Genome Sequence of Allomyces macrogynus strain ATCC 38327.</title>
        <authorList>
            <consortium name="The Broad Institute Genome Sequencing Platform"/>
            <person name="Russ C."/>
            <person name="Cuomo C."/>
            <person name="Shea T."/>
            <person name="Young S.K."/>
            <person name="Zeng Q."/>
            <person name="Koehrsen M."/>
            <person name="Haas B."/>
            <person name="Borodovsky M."/>
            <person name="Guigo R."/>
            <person name="Alvarado L."/>
            <person name="Berlin A."/>
            <person name="Borenstein D."/>
            <person name="Chen Z."/>
            <person name="Engels R."/>
            <person name="Freedman E."/>
            <person name="Gellesch M."/>
            <person name="Goldberg J."/>
            <person name="Griggs A."/>
            <person name="Gujja S."/>
            <person name="Heiman D."/>
            <person name="Hepburn T."/>
            <person name="Howarth C."/>
            <person name="Jen D."/>
            <person name="Larson L."/>
            <person name="Lewis B."/>
            <person name="Mehta T."/>
            <person name="Park D."/>
            <person name="Pearson M."/>
            <person name="Roberts A."/>
            <person name="Saif S."/>
            <person name="Shenoy N."/>
            <person name="Sisk P."/>
            <person name="Stolte C."/>
            <person name="Sykes S."/>
            <person name="Walk T."/>
            <person name="White J."/>
            <person name="Yandava C."/>
            <person name="Burger G."/>
            <person name="Gray M.W."/>
            <person name="Holland P.W.H."/>
            <person name="King N."/>
            <person name="Lang F.B.F."/>
            <person name="Roger A.J."/>
            <person name="Ruiz-Trillo I."/>
            <person name="Lander E."/>
            <person name="Nusbaum C."/>
        </authorList>
    </citation>
    <scope>NUCLEOTIDE SEQUENCE [LARGE SCALE GENOMIC DNA]</scope>
    <source>
        <strain evidence="3">ATCC 38327</strain>
    </source>
</reference>
<evidence type="ECO:0000313" key="3">
    <source>
        <dbReference type="Proteomes" id="UP000054350"/>
    </source>
</evidence>
<name>A0A0L0S922_ALLM3</name>
<evidence type="ECO:0000256" key="1">
    <source>
        <dbReference type="SAM" id="MobiDB-lite"/>
    </source>
</evidence>
<dbReference type="VEuPathDB" id="FungiDB:AMAG_04465"/>
<feature type="compositionally biased region" description="Low complexity" evidence="1">
    <location>
        <begin position="73"/>
        <end position="87"/>
    </location>
</feature>
<dbReference type="EMBL" id="GG745333">
    <property type="protein sequence ID" value="KNE58931.1"/>
    <property type="molecule type" value="Genomic_DNA"/>
</dbReference>
<sequence>MRAANCQRPDAPRGQRRPKLAWEVDMTKKPTLVDEGFHKQENLKSQLIARELRGLMLDKTPQAKPSNPTDVKTTTTRPSASSSQRQPASPPPGVSMDMLNLILTSPAASPEAIRELAARTKVSEASIAALRQHFGVYRVQEAGERRVGVWADSARAAPTAAPSNAA</sequence>
<accession>A0A0L0S922</accession>
<reference evidence="2 3" key="1">
    <citation type="submission" date="2009-11" db="EMBL/GenBank/DDBJ databases">
        <title>Annotation of Allomyces macrogynus ATCC 38327.</title>
        <authorList>
            <consortium name="The Broad Institute Genome Sequencing Platform"/>
            <person name="Russ C."/>
            <person name="Cuomo C."/>
            <person name="Burger G."/>
            <person name="Gray M.W."/>
            <person name="Holland P.W.H."/>
            <person name="King N."/>
            <person name="Lang F.B.F."/>
            <person name="Roger A.J."/>
            <person name="Ruiz-Trillo I."/>
            <person name="Young S.K."/>
            <person name="Zeng Q."/>
            <person name="Gargeya S."/>
            <person name="Fitzgerald M."/>
            <person name="Haas B."/>
            <person name="Abouelleil A."/>
            <person name="Alvarado L."/>
            <person name="Arachchi H.M."/>
            <person name="Berlin A."/>
            <person name="Chapman S.B."/>
            <person name="Gearin G."/>
            <person name="Goldberg J."/>
            <person name="Griggs A."/>
            <person name="Gujja S."/>
            <person name="Hansen M."/>
            <person name="Heiman D."/>
            <person name="Howarth C."/>
            <person name="Larimer J."/>
            <person name="Lui A."/>
            <person name="MacDonald P.J.P."/>
            <person name="McCowen C."/>
            <person name="Montmayeur A."/>
            <person name="Murphy C."/>
            <person name="Neiman D."/>
            <person name="Pearson M."/>
            <person name="Priest M."/>
            <person name="Roberts A."/>
            <person name="Saif S."/>
            <person name="Shea T."/>
            <person name="Sisk P."/>
            <person name="Stolte C."/>
            <person name="Sykes S."/>
            <person name="Wortman J."/>
            <person name="Nusbaum C."/>
            <person name="Birren B."/>
        </authorList>
    </citation>
    <scope>NUCLEOTIDE SEQUENCE [LARGE SCALE GENOMIC DNA]</scope>
    <source>
        <strain evidence="2 3">ATCC 38327</strain>
    </source>
</reference>
<proteinExistence type="predicted"/>
<feature type="region of interest" description="Disordered" evidence="1">
    <location>
        <begin position="1"/>
        <end position="23"/>
    </location>
</feature>
<gene>
    <name evidence="2" type="ORF">AMAG_04465</name>
</gene>
<feature type="compositionally biased region" description="Polar residues" evidence="1">
    <location>
        <begin position="63"/>
        <end position="72"/>
    </location>
</feature>
<dbReference type="OrthoDB" id="5577314at2759"/>
<organism evidence="2 3">
    <name type="scientific">Allomyces macrogynus (strain ATCC 38327)</name>
    <name type="common">Allomyces javanicus var. macrogynus</name>
    <dbReference type="NCBI Taxonomy" id="578462"/>
    <lineage>
        <taxon>Eukaryota</taxon>
        <taxon>Fungi</taxon>
        <taxon>Fungi incertae sedis</taxon>
        <taxon>Blastocladiomycota</taxon>
        <taxon>Blastocladiomycetes</taxon>
        <taxon>Blastocladiales</taxon>
        <taxon>Blastocladiaceae</taxon>
        <taxon>Allomyces</taxon>
    </lineage>
</organism>
<keyword evidence="3" id="KW-1185">Reference proteome</keyword>